<proteinExistence type="predicted"/>
<dbReference type="OrthoDB" id="252911at2759"/>
<sequence>MYSAVVKFAVGSTRGGPHICVRNRQMAGLWRRPTTTTIFTLHSYLPTAFITLQRRQQGALSKLLHNPDDPYLLPIREMDIPRIAVVALTEGKELQHLCDGLIAVNVTLGAQVRSGAVTQEELDAAFSVYKEVLRHAPRTISSSYNDVNTVNNENNNTTVHHDLVERRVPEDVWRSEWESPLEEFLLIFRASGDTRLS</sequence>
<dbReference type="VEuPathDB" id="TriTrypDB:TM35_000202050"/>
<dbReference type="GeneID" id="39986670"/>
<accession>A0A1X0NSW0</accession>
<reference evidence="1 2" key="1">
    <citation type="submission" date="2017-03" db="EMBL/GenBank/DDBJ databases">
        <title>An alternative strategy for trypanosome survival in the mammalian bloodstream revealed through genome and transcriptome analysis of the ubiquitous bovine parasite Trypanosoma (Megatrypanum) theileri.</title>
        <authorList>
            <person name="Kelly S."/>
            <person name="Ivens A."/>
            <person name="Mott A."/>
            <person name="O'Neill E."/>
            <person name="Emms D."/>
            <person name="Macleod O."/>
            <person name="Voorheis P."/>
            <person name="Matthews J."/>
            <person name="Matthews K."/>
            <person name="Carrington M."/>
        </authorList>
    </citation>
    <scope>NUCLEOTIDE SEQUENCE [LARGE SCALE GENOMIC DNA]</scope>
    <source>
        <strain evidence="1">Edinburgh</strain>
    </source>
</reference>
<dbReference type="AlphaFoldDB" id="A0A1X0NSW0"/>
<dbReference type="EMBL" id="NBCO01000020">
    <property type="protein sequence ID" value="ORC87796.1"/>
    <property type="molecule type" value="Genomic_DNA"/>
</dbReference>
<organism evidence="1 2">
    <name type="scientific">Trypanosoma theileri</name>
    <dbReference type="NCBI Taxonomy" id="67003"/>
    <lineage>
        <taxon>Eukaryota</taxon>
        <taxon>Discoba</taxon>
        <taxon>Euglenozoa</taxon>
        <taxon>Kinetoplastea</taxon>
        <taxon>Metakinetoplastina</taxon>
        <taxon>Trypanosomatida</taxon>
        <taxon>Trypanosomatidae</taxon>
        <taxon>Trypanosoma</taxon>
    </lineage>
</organism>
<name>A0A1X0NSW0_9TRYP</name>
<dbReference type="RefSeq" id="XP_028881862.1">
    <property type="nucleotide sequence ID" value="XM_029026890.1"/>
</dbReference>
<gene>
    <name evidence="1" type="ORF">TM35_000202050</name>
</gene>
<evidence type="ECO:0000313" key="2">
    <source>
        <dbReference type="Proteomes" id="UP000192257"/>
    </source>
</evidence>
<comment type="caution">
    <text evidence="1">The sequence shown here is derived from an EMBL/GenBank/DDBJ whole genome shotgun (WGS) entry which is preliminary data.</text>
</comment>
<keyword evidence="2" id="KW-1185">Reference proteome</keyword>
<dbReference type="Proteomes" id="UP000192257">
    <property type="component" value="Unassembled WGS sequence"/>
</dbReference>
<evidence type="ECO:0000313" key="1">
    <source>
        <dbReference type="EMBL" id="ORC87796.1"/>
    </source>
</evidence>
<protein>
    <submittedName>
        <fullName evidence="1">Uncharacterized protein</fullName>
    </submittedName>
</protein>